<sequence>MAEETEVLRSLRIEAAVMEHWVAAGWIAPRGPGAPGYSEADLARACLIRDLRDAMGVNEEGVAVALGLIDQLHGMRRALRRVAAAMQGLPEPARQEILAVLRDLDEGST</sequence>
<evidence type="ECO:0000313" key="2">
    <source>
        <dbReference type="Proteomes" id="UP001138709"/>
    </source>
</evidence>
<dbReference type="EMBL" id="JAAEDL010000050">
    <property type="protein sequence ID" value="MBR0684002.1"/>
    <property type="molecule type" value="Genomic_DNA"/>
</dbReference>
<dbReference type="AlphaFoldDB" id="A0A9X9XJW6"/>
<organism evidence="1 2">
    <name type="scientific">Neoroseomonas eburnea</name>
    <dbReference type="NCBI Taxonomy" id="1346889"/>
    <lineage>
        <taxon>Bacteria</taxon>
        <taxon>Pseudomonadati</taxon>
        <taxon>Pseudomonadota</taxon>
        <taxon>Alphaproteobacteria</taxon>
        <taxon>Acetobacterales</taxon>
        <taxon>Acetobacteraceae</taxon>
        <taxon>Neoroseomonas</taxon>
    </lineage>
</organism>
<keyword evidence="2" id="KW-1185">Reference proteome</keyword>
<protein>
    <submittedName>
        <fullName evidence="1">Transcriptional regulator</fullName>
    </submittedName>
</protein>
<evidence type="ECO:0000313" key="1">
    <source>
        <dbReference type="EMBL" id="MBR0684002.1"/>
    </source>
</evidence>
<reference evidence="1" key="1">
    <citation type="submission" date="2020-01" db="EMBL/GenBank/DDBJ databases">
        <authorList>
            <person name="Rat A."/>
        </authorList>
    </citation>
    <scope>NUCLEOTIDE SEQUENCE</scope>
    <source>
        <strain evidence="1">LMG 31228</strain>
    </source>
</reference>
<gene>
    <name evidence="1" type="ORF">GXW74_26275</name>
</gene>
<name>A0A9X9XJW6_9PROT</name>
<accession>A0A9X9XJW6</accession>
<reference evidence="1" key="2">
    <citation type="journal article" date="2021" name="Syst. Appl. Microbiol.">
        <title>Roseomonas hellenica sp. nov., isolated from roots of wild-growing Alkanna tinctoria.</title>
        <authorList>
            <person name="Rat A."/>
            <person name="Naranjo H.D."/>
            <person name="Lebbe L."/>
            <person name="Cnockaert M."/>
            <person name="Krigas N."/>
            <person name="Grigoriadou K."/>
            <person name="Maloupa E."/>
            <person name="Willems A."/>
        </authorList>
    </citation>
    <scope>NUCLEOTIDE SEQUENCE</scope>
    <source>
        <strain evidence="1">LMG 31228</strain>
    </source>
</reference>
<comment type="caution">
    <text evidence="1">The sequence shown here is derived from an EMBL/GenBank/DDBJ whole genome shotgun (WGS) entry which is preliminary data.</text>
</comment>
<dbReference type="Proteomes" id="UP001138709">
    <property type="component" value="Unassembled WGS sequence"/>
</dbReference>
<proteinExistence type="predicted"/>
<dbReference type="Gene3D" id="1.10.1660.10">
    <property type="match status" value="1"/>
</dbReference>
<dbReference type="RefSeq" id="WP_211849720.1">
    <property type="nucleotide sequence ID" value="NZ_JAAEDL010000050.1"/>
</dbReference>